<dbReference type="GO" id="GO:0005886">
    <property type="term" value="C:plasma membrane"/>
    <property type="evidence" value="ECO:0007669"/>
    <property type="project" value="UniProtKB-SubCell"/>
</dbReference>
<name>A0A812IMC2_SYMPI</name>
<reference evidence="11" key="1">
    <citation type="submission" date="2021-02" db="EMBL/GenBank/DDBJ databases">
        <authorList>
            <person name="Dougan E. K."/>
            <person name="Rhodes N."/>
            <person name="Thang M."/>
            <person name="Chan C."/>
        </authorList>
    </citation>
    <scope>NUCLEOTIDE SEQUENCE</scope>
</reference>
<dbReference type="SUPFAM" id="SSF82693">
    <property type="entry name" value="Multidrug efflux transporter AcrB pore domain, PN1, PN2, PC1 and PC2 subdomains"/>
    <property type="match status" value="2"/>
</dbReference>
<evidence type="ECO:0000313" key="12">
    <source>
        <dbReference type="Proteomes" id="UP000649617"/>
    </source>
</evidence>
<feature type="transmembrane region" description="Helical" evidence="7">
    <location>
        <begin position="1611"/>
        <end position="1634"/>
    </location>
</feature>
<dbReference type="Gene3D" id="3.30.2090.10">
    <property type="entry name" value="Multidrug efflux transporter AcrB TolC docking domain, DN and DC subdomains"/>
    <property type="match status" value="2"/>
</dbReference>
<feature type="domain" description="CzcB-like C-terminal circularly permuted SH3-like" evidence="10">
    <location>
        <begin position="601"/>
        <end position="660"/>
    </location>
</feature>
<dbReference type="GO" id="GO:0015562">
    <property type="term" value="F:efflux transmembrane transporter activity"/>
    <property type="evidence" value="ECO:0007669"/>
    <property type="project" value="InterPro"/>
</dbReference>
<dbReference type="Gene3D" id="3.30.70.1320">
    <property type="entry name" value="Multidrug efflux transporter AcrB pore domain like"/>
    <property type="match status" value="1"/>
</dbReference>
<dbReference type="InterPro" id="IPR058647">
    <property type="entry name" value="BSH_CzcB-like"/>
</dbReference>
<evidence type="ECO:0000256" key="1">
    <source>
        <dbReference type="ARBA" id="ARBA00004651"/>
    </source>
</evidence>
<feature type="transmembrane region" description="Helical" evidence="7">
    <location>
        <begin position="1057"/>
        <end position="1077"/>
    </location>
</feature>
<dbReference type="PANTHER" id="PTHR32063">
    <property type="match status" value="1"/>
</dbReference>
<feature type="transmembrane region" description="Helical" evidence="7">
    <location>
        <begin position="1539"/>
        <end position="1559"/>
    </location>
</feature>
<dbReference type="EMBL" id="CAJNIZ010000001">
    <property type="protein sequence ID" value="CAE7148694.1"/>
    <property type="molecule type" value="Genomic_DNA"/>
</dbReference>
<dbReference type="Gene3D" id="2.40.30.170">
    <property type="match status" value="1"/>
</dbReference>
<dbReference type="Pfam" id="PF25973">
    <property type="entry name" value="BSH_CzcB"/>
    <property type="match status" value="1"/>
</dbReference>
<keyword evidence="5 7" id="KW-1133">Transmembrane helix</keyword>
<feature type="transmembrane region" description="Helical" evidence="7">
    <location>
        <begin position="955"/>
        <end position="974"/>
    </location>
</feature>
<dbReference type="InterPro" id="IPR006143">
    <property type="entry name" value="RND_pump_MFP"/>
</dbReference>
<proteinExistence type="predicted"/>
<feature type="transmembrane region" description="Helical" evidence="7">
    <location>
        <begin position="1013"/>
        <end position="1036"/>
    </location>
</feature>
<dbReference type="Gene3D" id="3.30.70.1440">
    <property type="entry name" value="Multidrug efflux transporter AcrB pore domain"/>
    <property type="match status" value="1"/>
</dbReference>
<keyword evidence="6 7" id="KW-0472">Membrane</keyword>
<dbReference type="InterPro" id="IPR058649">
    <property type="entry name" value="CzcB_C"/>
</dbReference>
<sequence length="1644" mass="178346">MTAPIVHAEGEAVSIHEHNLLSEEKSLSLSQVLEETLARFPSTIELHAQAAEAQAWRSRGRHWLADSPALTFRYQSDRWGDNNRLDEYEAGLELPLWRWGERTATQSLGKSMTDTTDAHITALRWEVAGQLRHALWAMAAAQNRLVQAGTELEHSSQLTKSVTRRHELGDVPESDLLLAHNALLEAQTRHVNAEASLLDAERTYRNLTTLRQRPAFITEPLSPLKSIDANHPALVLANTRLERAQANLRLTEKKAKGSPRLLIGPRRERASFSDEFENSIGMTLTVPFGGAAHTRTETTGVAREVAAAQAARDRTVRTLDLQLHEAAHGLSLAEENLTLATQRKELATRSVSAVTAHARVIVPPSNALIAGSTYSGRLIRLHADVGDTVSSGQILAELQSPDFLGLQREYLDALFKRNMTTTSLNRDKLLFKEGIVSERRLQETESNSRTANAQLNEHHQLLLLGGMQAADIRLLSDQQRLHDTAFIRTPIGGVVTERMAAIGEHLDAMAPVLRIVDLSTLWLEVEIAQEDLKSITPGMTVTADSDDTFGATIESIGRSVDRRTQTATLRAKVDRGAEYLMPGQFIAVKVRAGGENRDLLSVPLNAIMRSGTSNYVFVRTDKGFEARPVTLSGVSRGSAFISQGIDAETPLAVAGVAALKSLWASQQVKIIVKAPGMTPEEVESRITAPIEVELLGIPQQVMLRSIAKYALSDITVDFAEGTDIYWARQQVAERLSGVWDSLPADIEGGLAPMTTPLGEMFMFTVDGEISLTERRTLLDWVIRPALRTVPGVADVNSLGGYVRSFEVIPDLVRMAAKGVDPLMLEAALSQNNRNDGAGRLQEGEETLLIRSEGSIKTLSDVSAIVVKMIDATPITIGDVANVKIGAITRYGAVTQDGQSEAVQGLVLGLRGANADEVVKGVRRKLDEIASALPVGVSINVFYNRGDLVQRAVTTVAQALAEATVLVIALLILFLGNLRAALTVALVLPLAALITFILMRQFGMSANLMSLGGLAIAIGMLVDAAVVVVENITTQLADTRKSQRLPRLHLIYRAVREVSVPVASGIGIIIVVFLPLLTLQGLEGKLFSPVALAIVFALAGSLLLSFTVIPVLASFLLAHTQHEEPWLPRKLQSLYEPALRWCLDHARWMVSGALLGLIAALFAYSFIGKTFMPTMDEGDIIVQLEKLPSITLEESVNLDLRIQAAVLKAVPEVTHMVARVGSDEIGMDPMGLNESDVFMVLRPKSEWRMTTKAELIDAIRVVLDGFPGVAYGFTQPIEMRTSEMLTGVRGDVAVKLFGTDLEILNDKAIEIAAALRTVVGSEDVFASQNEGVVYFELRVDRLAAGRLGLSIEALQRMLRTQFEGVTLGIVQEGVQRTPLLIRASSEVRSSPAEFASLPIVLADGSSVPLKSVAQIHRVEGVVAVGRERGQRFTVVRSNVTGRDLVGFVDDAKAIVSRDVVLPTGYYLEWGGQFENQQRAAARLSVVVPVSIGLVFLLLFSTFRSVRQALLVLTNIPFALIGGIFALALTGEYLSVPASVGFIALLGIAVLNGVVMVSYFNQLRAQGLAMSEVVIEGAKRRLRPVLMTASIAAFGLVPLLFASGPGSEIQRPLAIVVIGGLITATALTLIILPILYRRFGEPEATK</sequence>
<dbReference type="InterPro" id="IPR027463">
    <property type="entry name" value="AcrB_DN_DC_subdom"/>
</dbReference>
<dbReference type="NCBIfam" id="TIGR00914">
    <property type="entry name" value="2A0601"/>
    <property type="match status" value="1"/>
</dbReference>
<comment type="caution">
    <text evidence="11">The sequence shown here is derived from an EMBL/GenBank/DDBJ whole genome shotgun (WGS) entry which is preliminary data.</text>
</comment>
<feature type="transmembrane region" description="Helical" evidence="7">
    <location>
        <begin position="1482"/>
        <end position="1501"/>
    </location>
</feature>
<dbReference type="SUPFAM" id="SSF111369">
    <property type="entry name" value="HlyD-like secretion proteins"/>
    <property type="match status" value="1"/>
</dbReference>
<feature type="transmembrane region" description="Helical" evidence="7">
    <location>
        <begin position="1580"/>
        <end position="1599"/>
    </location>
</feature>
<evidence type="ECO:0000259" key="9">
    <source>
        <dbReference type="Pfam" id="PF25973"/>
    </source>
</evidence>
<dbReference type="Gene3D" id="1.20.1640.10">
    <property type="entry name" value="Multidrug efflux transporter AcrB transmembrane domain"/>
    <property type="match status" value="2"/>
</dbReference>
<dbReference type="Gene3D" id="2.40.420.20">
    <property type="match status" value="1"/>
</dbReference>
<protein>
    <submittedName>
        <fullName evidence="11">HelA protein</fullName>
    </submittedName>
</protein>
<gene>
    <name evidence="11" type="primary">helA</name>
    <name evidence="11" type="ORF">SPIL2461_LOCUS23</name>
</gene>
<dbReference type="NCBIfam" id="TIGR01730">
    <property type="entry name" value="RND_mfp"/>
    <property type="match status" value="1"/>
</dbReference>
<dbReference type="SUPFAM" id="SSF56954">
    <property type="entry name" value="Outer membrane efflux proteins (OEP)"/>
    <property type="match status" value="1"/>
</dbReference>
<dbReference type="InterPro" id="IPR004763">
    <property type="entry name" value="CusA-like"/>
</dbReference>
<evidence type="ECO:0000313" key="11">
    <source>
        <dbReference type="EMBL" id="CAE7148694.1"/>
    </source>
</evidence>
<dbReference type="GO" id="GO:0042910">
    <property type="term" value="F:xenobiotic transmembrane transporter activity"/>
    <property type="evidence" value="ECO:0007669"/>
    <property type="project" value="TreeGrafter"/>
</dbReference>
<dbReference type="PRINTS" id="PR00702">
    <property type="entry name" value="ACRIFLAVINRP"/>
</dbReference>
<dbReference type="PANTHER" id="PTHR32063:SF68">
    <property type="entry name" value="PROBALE CATION EFFLUX SYSTEM PROTEIN"/>
    <property type="match status" value="1"/>
</dbReference>
<evidence type="ECO:0000259" key="8">
    <source>
        <dbReference type="Pfam" id="PF25954"/>
    </source>
</evidence>
<comment type="subcellular location">
    <subcellularLocation>
        <location evidence="1">Cell membrane</location>
        <topology evidence="1">Multi-pass membrane protein</topology>
    </subcellularLocation>
</comment>
<dbReference type="InterPro" id="IPR058792">
    <property type="entry name" value="Beta-barrel_RND_2"/>
</dbReference>
<feature type="transmembrane region" description="Helical" evidence="7">
    <location>
        <begin position="1147"/>
        <end position="1166"/>
    </location>
</feature>
<dbReference type="Pfam" id="PF25954">
    <property type="entry name" value="Beta-barrel_RND_2"/>
    <property type="match status" value="1"/>
</dbReference>
<feature type="transmembrane region" description="Helical" evidence="7">
    <location>
        <begin position="1508"/>
        <end position="1527"/>
    </location>
</feature>
<evidence type="ECO:0000256" key="6">
    <source>
        <dbReference type="ARBA" id="ARBA00023136"/>
    </source>
</evidence>
<evidence type="ECO:0000256" key="4">
    <source>
        <dbReference type="ARBA" id="ARBA00022692"/>
    </source>
</evidence>
<keyword evidence="2" id="KW-0813">Transport</keyword>
<keyword evidence="3" id="KW-1003">Cell membrane</keyword>
<dbReference type="SUPFAM" id="SSF82714">
    <property type="entry name" value="Multidrug efflux transporter AcrB TolC docking domain, DN and DC subdomains"/>
    <property type="match status" value="2"/>
</dbReference>
<keyword evidence="4 7" id="KW-0812">Transmembrane</keyword>
<dbReference type="OrthoDB" id="447811at2759"/>
<dbReference type="InterPro" id="IPR001036">
    <property type="entry name" value="Acrflvin-R"/>
</dbReference>
<dbReference type="Gene3D" id="3.30.70.1430">
    <property type="entry name" value="Multidrug efflux transporter AcrB pore domain"/>
    <property type="match status" value="2"/>
</dbReference>
<accession>A0A812IMC2</accession>
<organism evidence="11 12">
    <name type="scientific">Symbiodinium pilosum</name>
    <name type="common">Dinoflagellate</name>
    <dbReference type="NCBI Taxonomy" id="2952"/>
    <lineage>
        <taxon>Eukaryota</taxon>
        <taxon>Sar</taxon>
        <taxon>Alveolata</taxon>
        <taxon>Dinophyceae</taxon>
        <taxon>Suessiales</taxon>
        <taxon>Symbiodiniaceae</taxon>
        <taxon>Symbiodinium</taxon>
    </lineage>
</organism>
<evidence type="ECO:0000256" key="5">
    <source>
        <dbReference type="ARBA" id="ARBA00022989"/>
    </source>
</evidence>
<feature type="domain" description="CusB-like beta-barrel" evidence="8">
    <location>
        <begin position="520"/>
        <end position="592"/>
    </location>
</feature>
<dbReference type="Pfam" id="PF00873">
    <property type="entry name" value="ACR_tran"/>
    <property type="match status" value="1"/>
</dbReference>
<dbReference type="Gene3D" id="1.20.1600.10">
    <property type="entry name" value="Outer membrane efflux proteins (OEP)"/>
    <property type="match status" value="1"/>
</dbReference>
<evidence type="ECO:0000256" key="2">
    <source>
        <dbReference type="ARBA" id="ARBA00022448"/>
    </source>
</evidence>
<dbReference type="GO" id="GO:0008324">
    <property type="term" value="F:monoatomic cation transmembrane transporter activity"/>
    <property type="evidence" value="ECO:0007669"/>
    <property type="project" value="InterPro"/>
</dbReference>
<dbReference type="Gene3D" id="2.40.50.100">
    <property type="match status" value="1"/>
</dbReference>
<feature type="transmembrane region" description="Helical" evidence="7">
    <location>
        <begin position="981"/>
        <end position="1001"/>
    </location>
</feature>
<dbReference type="Proteomes" id="UP000649617">
    <property type="component" value="Unassembled WGS sequence"/>
</dbReference>
<evidence type="ECO:0000256" key="7">
    <source>
        <dbReference type="SAM" id="Phobius"/>
    </source>
</evidence>
<evidence type="ECO:0000256" key="3">
    <source>
        <dbReference type="ARBA" id="ARBA00022475"/>
    </source>
</evidence>
<keyword evidence="12" id="KW-1185">Reference proteome</keyword>
<dbReference type="SUPFAM" id="SSF82866">
    <property type="entry name" value="Multidrug efflux transporter AcrB transmembrane domain"/>
    <property type="match status" value="2"/>
</dbReference>
<feature type="domain" description="CzcB-like barrel-sandwich hybrid" evidence="9">
    <location>
        <begin position="374"/>
        <end position="517"/>
    </location>
</feature>
<evidence type="ECO:0000259" key="10">
    <source>
        <dbReference type="Pfam" id="PF25975"/>
    </source>
</evidence>
<dbReference type="Pfam" id="PF25975">
    <property type="entry name" value="CzcB_C"/>
    <property type="match status" value="1"/>
</dbReference>
<feature type="transmembrane region" description="Helical" evidence="7">
    <location>
        <begin position="1089"/>
        <end position="1117"/>
    </location>
</feature>